<dbReference type="KEGG" id="aoz:HUE56_07465"/>
<geneLocation type="plasmid" evidence="1 2">
    <name>unnamed4</name>
</geneLocation>
<dbReference type="RefSeq" id="WP_174757126.1">
    <property type="nucleotide sequence ID" value="NZ_CP054618.1"/>
</dbReference>
<dbReference type="AlphaFoldDB" id="A0A6N1AGZ3"/>
<evidence type="ECO:0000313" key="2">
    <source>
        <dbReference type="Proteomes" id="UP000509702"/>
    </source>
</evidence>
<keyword evidence="1" id="KW-0614">Plasmid</keyword>
<dbReference type="EMBL" id="CP054618">
    <property type="protein sequence ID" value="QKS50378.1"/>
    <property type="molecule type" value="Genomic_DNA"/>
</dbReference>
<dbReference type="SUPFAM" id="SSF47616">
    <property type="entry name" value="GST C-terminal domain-like"/>
    <property type="match status" value="1"/>
</dbReference>
<name>A0A6N1AGZ3_9PROT</name>
<evidence type="ECO:0000313" key="1">
    <source>
        <dbReference type="EMBL" id="QKS50378.1"/>
    </source>
</evidence>
<keyword evidence="2" id="KW-1185">Reference proteome</keyword>
<gene>
    <name evidence="1" type="ORF">HUE56_07465</name>
</gene>
<proteinExistence type="predicted"/>
<organism evidence="1 2">
    <name type="scientific">Azospirillum oryzae</name>
    <dbReference type="NCBI Taxonomy" id="286727"/>
    <lineage>
        <taxon>Bacteria</taxon>
        <taxon>Pseudomonadati</taxon>
        <taxon>Pseudomonadota</taxon>
        <taxon>Alphaproteobacteria</taxon>
        <taxon>Rhodospirillales</taxon>
        <taxon>Azospirillaceae</taxon>
        <taxon>Azospirillum</taxon>
    </lineage>
</organism>
<reference evidence="1 2" key="1">
    <citation type="submission" date="2020-06" db="EMBL/GenBank/DDBJ databases">
        <title>Complete genome of Azosprillum oryzae KACC14407.</title>
        <authorList>
            <person name="Kim M."/>
            <person name="Park Y.-J."/>
            <person name="Shin J.-H."/>
        </authorList>
    </citation>
    <scope>NUCLEOTIDE SEQUENCE [LARGE SCALE GENOMIC DNA]</scope>
    <source>
        <strain evidence="1 2">KACC 14407</strain>
        <plasmid evidence="1 2">unnamed4</plasmid>
    </source>
</reference>
<sequence>MVDAVFAPLFRYFDIIDQTVSKLMFEDLTRVSALRAALAARESVKAAVSEDYAERFRHHLRQQSAILAG</sequence>
<protein>
    <submittedName>
        <fullName evidence="1">Uncharacterized protein</fullName>
    </submittedName>
</protein>
<dbReference type="Proteomes" id="UP000509702">
    <property type="component" value="Plasmid unnamed4"/>
</dbReference>
<accession>A0A6N1AGZ3</accession>
<dbReference type="InterPro" id="IPR036282">
    <property type="entry name" value="Glutathione-S-Trfase_C_sf"/>
</dbReference>